<comment type="caution">
    <text evidence="2">The sequence shown here is derived from an EMBL/GenBank/DDBJ whole genome shotgun (WGS) entry which is preliminary data.</text>
</comment>
<comment type="function">
    <text evidence="1">Required for ribosome biogenesis. Part of a complex which catalyzes pseudouridylation of rRNA. This involves the isomerization of uridine such that the ribose is subsequently attached to C5, instead of the normal N1. Pseudouridine ('psi') residues may serve to stabilize the conformation of rRNAs.</text>
</comment>
<evidence type="ECO:0000313" key="2">
    <source>
        <dbReference type="EMBL" id="KAH7306467.1"/>
    </source>
</evidence>
<dbReference type="GO" id="GO:0031429">
    <property type="term" value="C:box H/ACA snoRNP complex"/>
    <property type="evidence" value="ECO:0007669"/>
    <property type="project" value="UniProtKB-UniRule"/>
</dbReference>
<gene>
    <name evidence="2" type="ORF">KP509_22G014300</name>
</gene>
<comment type="function">
    <text evidence="1">Common component of the spliceosome and rRNA processing machinery.</text>
</comment>
<dbReference type="EMBL" id="CM035427">
    <property type="protein sequence ID" value="KAH7306467.1"/>
    <property type="molecule type" value="Genomic_DNA"/>
</dbReference>
<dbReference type="Gene3D" id="3.30.1330.30">
    <property type="match status" value="2"/>
</dbReference>
<comment type="similarity">
    <text evidence="1">Belongs to the eukaryotic ribosomal protein eL8 family.</text>
</comment>
<name>A0A8T2S4V8_CERRI</name>
<dbReference type="PRINTS" id="PR00883">
    <property type="entry name" value="NUCLEARHMG"/>
</dbReference>
<keyword evidence="1" id="KW-0694">RNA-binding</keyword>
<dbReference type="GO" id="GO:0031120">
    <property type="term" value="P:snRNA pseudouridine synthesis"/>
    <property type="evidence" value="ECO:0007669"/>
    <property type="project" value="UniProtKB-UniRule"/>
</dbReference>
<dbReference type="OrthoDB" id="1924699at2759"/>
<reference evidence="2" key="1">
    <citation type="submission" date="2021-08" db="EMBL/GenBank/DDBJ databases">
        <title>WGS assembly of Ceratopteris richardii.</title>
        <authorList>
            <person name="Marchant D.B."/>
            <person name="Chen G."/>
            <person name="Jenkins J."/>
            <person name="Shu S."/>
            <person name="Leebens-Mack J."/>
            <person name="Grimwood J."/>
            <person name="Schmutz J."/>
            <person name="Soltis P."/>
            <person name="Soltis D."/>
            <person name="Chen Z.-H."/>
        </authorList>
    </citation>
    <scope>NUCLEOTIDE SEQUENCE</scope>
    <source>
        <strain evidence="2">Whitten #5841</strain>
        <tissue evidence="2">Leaf</tissue>
    </source>
</reference>
<accession>A0A8T2S4V8</accession>
<keyword evidence="1" id="KW-0539">Nucleus</keyword>
<dbReference type="GO" id="GO:0000398">
    <property type="term" value="P:mRNA splicing, via spliceosome"/>
    <property type="evidence" value="ECO:0007669"/>
    <property type="project" value="UniProtKB-UniRule"/>
</dbReference>
<dbReference type="AlphaFoldDB" id="A0A8T2S4V8"/>
<evidence type="ECO:0000313" key="3">
    <source>
        <dbReference type="Proteomes" id="UP000825935"/>
    </source>
</evidence>
<keyword evidence="3" id="KW-1185">Reference proteome</keyword>
<dbReference type="GO" id="GO:0003723">
    <property type="term" value="F:RNA binding"/>
    <property type="evidence" value="ECO:0007669"/>
    <property type="project" value="UniProtKB-UniRule"/>
</dbReference>
<proteinExistence type="inferred from homology"/>
<dbReference type="InterPro" id="IPR029064">
    <property type="entry name" value="Ribosomal_eL30-like_sf"/>
</dbReference>
<sequence length="98" mass="11092">MGSETVNPNAYPLADAQLIITILDIVQQAANYKQLHVPYVFVLFKQALGRACGVSRPIIAYSVMTNEGTLLFSMKSFFFLCLDPYAYALQWNMCNYRV</sequence>
<evidence type="ECO:0000256" key="1">
    <source>
        <dbReference type="RuleBase" id="RU366039"/>
    </source>
</evidence>
<keyword evidence="1" id="KW-0687">Ribonucleoprotein</keyword>
<comment type="subcellular location">
    <subcellularLocation>
        <location evidence="1">Nucleus</location>
        <location evidence="1">Nucleolus</location>
    </subcellularLocation>
</comment>
<dbReference type="Proteomes" id="UP000825935">
    <property type="component" value="Chromosome 22"/>
</dbReference>
<dbReference type="SUPFAM" id="SSF55315">
    <property type="entry name" value="L30e-like"/>
    <property type="match status" value="1"/>
</dbReference>
<dbReference type="InterPro" id="IPR002415">
    <property type="entry name" value="H/ACA_rnp_Nhp2-like"/>
</dbReference>
<protein>
    <recommendedName>
        <fullName evidence="1">H/ACA ribonucleoprotein complex subunit 2</fullName>
    </recommendedName>
    <alternativeName>
        <fullName evidence="1">Nucleolar protein family A member 2</fullName>
    </alternativeName>
</protein>
<organism evidence="2 3">
    <name type="scientific">Ceratopteris richardii</name>
    <name type="common">Triangle waterfern</name>
    <dbReference type="NCBI Taxonomy" id="49495"/>
    <lineage>
        <taxon>Eukaryota</taxon>
        <taxon>Viridiplantae</taxon>
        <taxon>Streptophyta</taxon>
        <taxon>Embryophyta</taxon>
        <taxon>Tracheophyta</taxon>
        <taxon>Polypodiopsida</taxon>
        <taxon>Polypodiidae</taxon>
        <taxon>Polypodiales</taxon>
        <taxon>Pteridineae</taxon>
        <taxon>Pteridaceae</taxon>
        <taxon>Parkerioideae</taxon>
        <taxon>Ceratopteris</taxon>
    </lineage>
</organism>